<organism evidence="3 4">
    <name type="scientific">Synoicihabitans lomoniglobus</name>
    <dbReference type="NCBI Taxonomy" id="2909285"/>
    <lineage>
        <taxon>Bacteria</taxon>
        <taxon>Pseudomonadati</taxon>
        <taxon>Verrucomicrobiota</taxon>
        <taxon>Opitutia</taxon>
        <taxon>Opitutales</taxon>
        <taxon>Opitutaceae</taxon>
        <taxon>Synoicihabitans</taxon>
    </lineage>
</organism>
<name>A0AAE9ZXQ7_9BACT</name>
<feature type="region of interest" description="Disordered" evidence="1">
    <location>
        <begin position="107"/>
        <end position="128"/>
    </location>
</feature>
<sequence>MISASCRKYLFLIPVAIVVFLGVFTWAVQALWNGVLVDVVAVSPITYWQALGLLVLCKILFGGWPGGRCRHHDCGPRARREKLAQDWSSMDPAKRDQLRAKMKRWCGDWSDDEPTEPDGPAKSVKPNS</sequence>
<accession>A0AAE9ZXQ7</accession>
<feature type="transmembrane region" description="Helical" evidence="2">
    <location>
        <begin position="9"/>
        <end position="28"/>
    </location>
</feature>
<gene>
    <name evidence="3" type="ORF">PXH66_21195</name>
</gene>
<evidence type="ECO:0000313" key="4">
    <source>
        <dbReference type="Proteomes" id="UP001218638"/>
    </source>
</evidence>
<keyword evidence="2" id="KW-1133">Transmembrane helix</keyword>
<dbReference type="Proteomes" id="UP001218638">
    <property type="component" value="Chromosome"/>
</dbReference>
<protein>
    <submittedName>
        <fullName evidence="3">Uncharacterized protein</fullName>
    </submittedName>
</protein>
<dbReference type="AlphaFoldDB" id="A0AAE9ZXQ7"/>
<keyword evidence="2" id="KW-0812">Transmembrane</keyword>
<reference evidence="3" key="1">
    <citation type="submission" date="2023-03" db="EMBL/GenBank/DDBJ databases">
        <title>Lomoglobus Profundus gen. nov., sp. nov., a novel member of the phylum Verrucomicrobia, isolated from deep-marine sediment of South China Sea.</title>
        <authorList>
            <person name="Ahmad T."/>
            <person name="Ishaq S.E."/>
            <person name="Wang F."/>
        </authorList>
    </citation>
    <scope>NUCLEOTIDE SEQUENCE</scope>
    <source>
        <strain evidence="3">LMO-M01</strain>
    </source>
</reference>
<evidence type="ECO:0000256" key="2">
    <source>
        <dbReference type="SAM" id="Phobius"/>
    </source>
</evidence>
<dbReference type="RefSeq" id="WP_330931865.1">
    <property type="nucleotide sequence ID" value="NZ_CP119075.1"/>
</dbReference>
<keyword evidence="2" id="KW-0472">Membrane</keyword>
<evidence type="ECO:0000313" key="3">
    <source>
        <dbReference type="EMBL" id="WED64870.1"/>
    </source>
</evidence>
<evidence type="ECO:0000256" key="1">
    <source>
        <dbReference type="SAM" id="MobiDB-lite"/>
    </source>
</evidence>
<keyword evidence="4" id="KW-1185">Reference proteome</keyword>
<dbReference type="KEGG" id="slom:PXH66_21195"/>
<proteinExistence type="predicted"/>
<feature type="transmembrane region" description="Helical" evidence="2">
    <location>
        <begin position="40"/>
        <end position="61"/>
    </location>
</feature>
<dbReference type="EMBL" id="CP119075">
    <property type="protein sequence ID" value="WED64870.1"/>
    <property type="molecule type" value="Genomic_DNA"/>
</dbReference>